<gene>
    <name evidence="2" type="ORF">KSP40_PGU022509</name>
</gene>
<proteinExistence type="predicted"/>
<keyword evidence="1" id="KW-0812">Transmembrane</keyword>
<organism evidence="2 3">
    <name type="scientific">Platanthera guangdongensis</name>
    <dbReference type="NCBI Taxonomy" id="2320717"/>
    <lineage>
        <taxon>Eukaryota</taxon>
        <taxon>Viridiplantae</taxon>
        <taxon>Streptophyta</taxon>
        <taxon>Embryophyta</taxon>
        <taxon>Tracheophyta</taxon>
        <taxon>Spermatophyta</taxon>
        <taxon>Magnoliopsida</taxon>
        <taxon>Liliopsida</taxon>
        <taxon>Asparagales</taxon>
        <taxon>Orchidaceae</taxon>
        <taxon>Orchidoideae</taxon>
        <taxon>Orchideae</taxon>
        <taxon>Orchidinae</taxon>
        <taxon>Platanthera</taxon>
    </lineage>
</organism>
<sequence length="69" mass="7220">MESVLEMAVIGSGVGEVPMVHAAMVAVQVIVVGYNVITKLALNVGINQVAVYVFHDLIALSILAPIAFI</sequence>
<evidence type="ECO:0000313" key="2">
    <source>
        <dbReference type="EMBL" id="KAK8960362.1"/>
    </source>
</evidence>
<reference evidence="2 3" key="1">
    <citation type="journal article" date="2022" name="Nat. Plants">
        <title>Genomes of leafy and leafless Platanthera orchids illuminate the evolution of mycoheterotrophy.</title>
        <authorList>
            <person name="Li M.H."/>
            <person name="Liu K.W."/>
            <person name="Li Z."/>
            <person name="Lu H.C."/>
            <person name="Ye Q.L."/>
            <person name="Zhang D."/>
            <person name="Wang J.Y."/>
            <person name="Li Y.F."/>
            <person name="Zhong Z.M."/>
            <person name="Liu X."/>
            <person name="Yu X."/>
            <person name="Liu D.K."/>
            <person name="Tu X.D."/>
            <person name="Liu B."/>
            <person name="Hao Y."/>
            <person name="Liao X.Y."/>
            <person name="Jiang Y.T."/>
            <person name="Sun W.H."/>
            <person name="Chen J."/>
            <person name="Chen Y.Q."/>
            <person name="Ai Y."/>
            <person name="Zhai J.W."/>
            <person name="Wu S.S."/>
            <person name="Zhou Z."/>
            <person name="Hsiao Y.Y."/>
            <person name="Wu W.L."/>
            <person name="Chen Y.Y."/>
            <person name="Lin Y.F."/>
            <person name="Hsu J.L."/>
            <person name="Li C.Y."/>
            <person name="Wang Z.W."/>
            <person name="Zhao X."/>
            <person name="Zhong W.Y."/>
            <person name="Ma X.K."/>
            <person name="Ma L."/>
            <person name="Huang J."/>
            <person name="Chen G.Z."/>
            <person name="Huang M.Z."/>
            <person name="Huang L."/>
            <person name="Peng D.H."/>
            <person name="Luo Y.B."/>
            <person name="Zou S.Q."/>
            <person name="Chen S.P."/>
            <person name="Lan S."/>
            <person name="Tsai W.C."/>
            <person name="Van de Peer Y."/>
            <person name="Liu Z.J."/>
        </authorList>
    </citation>
    <scope>NUCLEOTIDE SEQUENCE [LARGE SCALE GENOMIC DNA]</scope>
    <source>
        <strain evidence="2">Lor288</strain>
    </source>
</reference>
<keyword evidence="1" id="KW-0472">Membrane</keyword>
<protein>
    <submittedName>
        <fullName evidence="2">WAT1-related protein</fullName>
    </submittedName>
</protein>
<dbReference type="Proteomes" id="UP001412067">
    <property type="component" value="Unassembled WGS sequence"/>
</dbReference>
<accession>A0ABR2M878</accession>
<dbReference type="EMBL" id="JBBWWR010000010">
    <property type="protein sequence ID" value="KAK8960362.1"/>
    <property type="molecule type" value="Genomic_DNA"/>
</dbReference>
<evidence type="ECO:0000256" key="1">
    <source>
        <dbReference type="SAM" id="Phobius"/>
    </source>
</evidence>
<keyword evidence="1" id="KW-1133">Transmembrane helix</keyword>
<feature type="transmembrane region" description="Helical" evidence="1">
    <location>
        <begin position="20"/>
        <end position="37"/>
    </location>
</feature>
<name>A0ABR2M878_9ASPA</name>
<comment type="caution">
    <text evidence="2">The sequence shown here is derived from an EMBL/GenBank/DDBJ whole genome shotgun (WGS) entry which is preliminary data.</text>
</comment>
<feature type="transmembrane region" description="Helical" evidence="1">
    <location>
        <begin position="49"/>
        <end position="68"/>
    </location>
</feature>
<evidence type="ECO:0000313" key="3">
    <source>
        <dbReference type="Proteomes" id="UP001412067"/>
    </source>
</evidence>
<keyword evidence="3" id="KW-1185">Reference proteome</keyword>